<organism evidence="2 3">
    <name type="scientific">Lentibacillus populi</name>
    <dbReference type="NCBI Taxonomy" id="1827502"/>
    <lineage>
        <taxon>Bacteria</taxon>
        <taxon>Bacillati</taxon>
        <taxon>Bacillota</taxon>
        <taxon>Bacilli</taxon>
        <taxon>Bacillales</taxon>
        <taxon>Bacillaceae</taxon>
        <taxon>Lentibacillus</taxon>
    </lineage>
</organism>
<reference evidence="2" key="1">
    <citation type="journal article" date="2014" name="Int. J. Syst. Evol. Microbiol.">
        <title>Complete genome sequence of Corynebacterium casei LMG S-19264T (=DSM 44701T), isolated from a smear-ripened cheese.</title>
        <authorList>
            <consortium name="US DOE Joint Genome Institute (JGI-PGF)"/>
            <person name="Walter F."/>
            <person name="Albersmeier A."/>
            <person name="Kalinowski J."/>
            <person name="Ruckert C."/>
        </authorList>
    </citation>
    <scope>NUCLEOTIDE SEQUENCE</scope>
    <source>
        <strain evidence="2">CGMCC 1.15454</strain>
    </source>
</reference>
<evidence type="ECO:0000259" key="1">
    <source>
        <dbReference type="Pfam" id="PF22790"/>
    </source>
</evidence>
<protein>
    <recommendedName>
        <fullName evidence="1">YkoP-like domain-containing protein</fullName>
    </recommendedName>
</protein>
<feature type="domain" description="YkoP-like" evidence="1">
    <location>
        <begin position="2"/>
        <end position="175"/>
    </location>
</feature>
<comment type="caution">
    <text evidence="2">The sequence shown here is derived from an EMBL/GenBank/DDBJ whole genome shotgun (WGS) entry which is preliminary data.</text>
</comment>
<sequence length="179" mass="21350">MKSHLLSMWNVLDPLYFRFTRLQYVMDQNKKKTLFRVRLTRYKGKPVILQDGTEINKNDVLLKIHLHNVKMLHELKQVNGDIKRGVYVYHMIKRSLPILDSYVRLHWKANEIKGIIGITTLYRGAERLGFEIFPISNPYYMLYKKWTFVPINFLANAVCHHNPVYLFMSKDKLSHLNDQ</sequence>
<accession>A0A9W5X782</accession>
<keyword evidence="3" id="KW-1185">Reference proteome</keyword>
<dbReference type="Pfam" id="PF22790">
    <property type="entry name" value="YkoP"/>
    <property type="match status" value="1"/>
</dbReference>
<evidence type="ECO:0000313" key="2">
    <source>
        <dbReference type="EMBL" id="GGB53824.1"/>
    </source>
</evidence>
<dbReference type="EMBL" id="BMJD01000035">
    <property type="protein sequence ID" value="GGB53824.1"/>
    <property type="molecule type" value="Genomic_DNA"/>
</dbReference>
<proteinExistence type="predicted"/>
<dbReference type="Proteomes" id="UP000621492">
    <property type="component" value="Unassembled WGS sequence"/>
</dbReference>
<name>A0A9W5X782_9BACI</name>
<reference evidence="2" key="2">
    <citation type="submission" date="2020-09" db="EMBL/GenBank/DDBJ databases">
        <authorList>
            <person name="Sun Q."/>
            <person name="Zhou Y."/>
        </authorList>
    </citation>
    <scope>NUCLEOTIDE SEQUENCE</scope>
    <source>
        <strain evidence="2">CGMCC 1.15454</strain>
    </source>
</reference>
<dbReference type="AlphaFoldDB" id="A0A9W5X782"/>
<evidence type="ECO:0000313" key="3">
    <source>
        <dbReference type="Proteomes" id="UP000621492"/>
    </source>
</evidence>
<dbReference type="RefSeq" id="WP_102414932.1">
    <property type="nucleotide sequence ID" value="NZ_BMJD01000035.1"/>
</dbReference>
<dbReference type="InterPro" id="IPR054467">
    <property type="entry name" value="YkoP-like_dom"/>
</dbReference>
<gene>
    <name evidence="2" type="primary">ykoP</name>
    <name evidence="2" type="ORF">GCM10011409_34310</name>
</gene>